<dbReference type="OrthoDB" id="5866173at2759"/>
<dbReference type="EMBL" id="UPTC01003756">
    <property type="protein sequence ID" value="VBB34600.1"/>
    <property type="molecule type" value="Genomic_DNA"/>
</dbReference>
<accession>A0A498SRH5</accession>
<keyword evidence="3" id="KW-1185">Reference proteome</keyword>
<keyword evidence="1" id="KW-0812">Transmembrane</keyword>
<feature type="transmembrane region" description="Helical" evidence="1">
    <location>
        <begin position="125"/>
        <end position="146"/>
    </location>
</feature>
<gene>
    <name evidence="2" type="ORF">NAV_LOCUS9391</name>
</gene>
<keyword evidence="1" id="KW-1133">Transmembrane helix</keyword>
<proteinExistence type="predicted"/>
<dbReference type="AlphaFoldDB" id="A0A498SRH5"/>
<evidence type="ECO:0000313" key="3">
    <source>
        <dbReference type="Proteomes" id="UP000276991"/>
    </source>
</evidence>
<dbReference type="Proteomes" id="UP000276991">
    <property type="component" value="Unassembled WGS sequence"/>
</dbReference>
<reference evidence="2 3" key="1">
    <citation type="submission" date="2018-08" db="EMBL/GenBank/DDBJ databases">
        <authorList>
            <person name="Laetsch R D."/>
            <person name="Stevens L."/>
            <person name="Kumar S."/>
            <person name="Blaxter L. M."/>
        </authorList>
    </citation>
    <scope>NUCLEOTIDE SEQUENCE [LARGE SCALE GENOMIC DNA]</scope>
</reference>
<name>A0A498SRH5_ACAVI</name>
<keyword evidence="1" id="KW-0472">Membrane</keyword>
<sequence length="215" mass="24478">MTAHCELRTSANHYKGLHRPTVKYPTGPQCVSGGLLHDIFSFSGNGWQRKLNNCKLKTGDDDCVNLSVAEYQIIEAPDWDDGAICDIKRDLAKTMVQRLFHWGPLAVICITLIIGTATTYVHLQWWPLTTVTSFLHLSLFLLFNYLTLINLSRSSFFGPGYAPYNWKPPRKFNNFMRMKIDYNIVEYVMALKCLVRITAQNVVAVFAKWIITAPG</sequence>
<feature type="transmembrane region" description="Helical" evidence="1">
    <location>
        <begin position="99"/>
        <end position="119"/>
    </location>
</feature>
<organism evidence="2 3">
    <name type="scientific">Acanthocheilonema viteae</name>
    <name type="common">Filarial nematode worm</name>
    <name type="synonym">Dipetalonema viteae</name>
    <dbReference type="NCBI Taxonomy" id="6277"/>
    <lineage>
        <taxon>Eukaryota</taxon>
        <taxon>Metazoa</taxon>
        <taxon>Ecdysozoa</taxon>
        <taxon>Nematoda</taxon>
        <taxon>Chromadorea</taxon>
        <taxon>Rhabditida</taxon>
        <taxon>Spirurina</taxon>
        <taxon>Spiruromorpha</taxon>
        <taxon>Filarioidea</taxon>
        <taxon>Onchocercidae</taxon>
        <taxon>Acanthocheilonema</taxon>
    </lineage>
</organism>
<evidence type="ECO:0000256" key="1">
    <source>
        <dbReference type="SAM" id="Phobius"/>
    </source>
</evidence>
<protein>
    <submittedName>
        <fullName evidence="2">Uncharacterized protein</fullName>
    </submittedName>
</protein>
<evidence type="ECO:0000313" key="2">
    <source>
        <dbReference type="EMBL" id="VBB34600.1"/>
    </source>
</evidence>